<dbReference type="InterPro" id="IPR039246">
    <property type="entry name" value="Flagellar_FlgA"/>
</dbReference>
<keyword evidence="2" id="KW-0969">Cilium</keyword>
<protein>
    <submittedName>
        <fullName evidence="2">Flagellar basal-body P-ring formation protein FlgA</fullName>
    </submittedName>
</protein>
<reference evidence="2" key="1">
    <citation type="submission" date="2016-10" db="EMBL/GenBank/DDBJ databases">
        <authorList>
            <person name="de Groot N.N."/>
        </authorList>
    </citation>
    <scope>NUCLEOTIDE SEQUENCE</scope>
</reference>
<evidence type="ECO:0000313" key="2">
    <source>
        <dbReference type="EMBL" id="SFV61379.1"/>
    </source>
</evidence>
<keyword evidence="2" id="KW-0966">Cell projection</keyword>
<keyword evidence="2" id="KW-0282">Flagellum</keyword>
<dbReference type="PANTHER" id="PTHR36307:SF1">
    <property type="entry name" value="FLAGELLA BASAL BODY P-RING FORMATION PROTEIN FLGA"/>
    <property type="match status" value="1"/>
</dbReference>
<dbReference type="Gene3D" id="2.30.30.760">
    <property type="match status" value="1"/>
</dbReference>
<sequence length="288" mass="33589">MKVLLFLLLCLISLDAEYLKKEYFTPSNDINLSLITNDPKNDKTIAHIDRNRYLKRIRTKDLLQILQKNGYRHFKAKTSYVTFLKRSNLDLSRLKKKLEDAYKDSYRRIDIHSIEIIPKGHIQTLPKDFGFKIRSGELLHSHGTLSILTPKKRQIFFEYFLDATLPVYKSTKRIEKGEILSLKNLQKQMIHFDRFRALPVQKLDALQAKHHITKAKLITVRDVERLDLVRRGEFVSVVLKKSNLEIDMSAKSLQDGTLNDIILIQNSRGKKLRARVVGKNIVEIEAPR</sequence>
<dbReference type="Pfam" id="PF13144">
    <property type="entry name" value="ChapFlgA"/>
    <property type="match status" value="1"/>
</dbReference>
<dbReference type="AlphaFoldDB" id="A0A1W1C6I8"/>
<dbReference type="NCBIfam" id="TIGR03170">
    <property type="entry name" value="flgA_cterm"/>
    <property type="match status" value="1"/>
</dbReference>
<dbReference type="PANTHER" id="PTHR36307">
    <property type="entry name" value="FLAGELLA BASAL BODY P-RING FORMATION PROTEIN FLGA"/>
    <property type="match status" value="1"/>
</dbReference>
<proteinExistence type="predicted"/>
<dbReference type="GO" id="GO:0044780">
    <property type="term" value="P:bacterial-type flagellum assembly"/>
    <property type="evidence" value="ECO:0007669"/>
    <property type="project" value="InterPro"/>
</dbReference>
<feature type="domain" description="Flagella basal body P-ring formation protein FlgA SAF" evidence="1">
    <location>
        <begin position="166"/>
        <end position="284"/>
    </location>
</feature>
<name>A0A1W1C6I8_9ZZZZ</name>
<organism evidence="2">
    <name type="scientific">hydrothermal vent metagenome</name>
    <dbReference type="NCBI Taxonomy" id="652676"/>
    <lineage>
        <taxon>unclassified sequences</taxon>
        <taxon>metagenomes</taxon>
        <taxon>ecological metagenomes</taxon>
    </lineage>
</organism>
<gene>
    <name evidence="2" type="ORF">MNB_SM-7-547</name>
</gene>
<dbReference type="InterPro" id="IPR017585">
    <property type="entry name" value="SAF_FlgA"/>
</dbReference>
<dbReference type="EMBL" id="FPHB01000051">
    <property type="protein sequence ID" value="SFV61379.1"/>
    <property type="molecule type" value="Genomic_DNA"/>
</dbReference>
<accession>A0A1W1C6I8</accession>
<evidence type="ECO:0000259" key="1">
    <source>
        <dbReference type="Pfam" id="PF13144"/>
    </source>
</evidence>